<evidence type="ECO:0000256" key="4">
    <source>
        <dbReference type="ARBA" id="ARBA00023015"/>
    </source>
</evidence>
<dbReference type="PANTHER" id="PTHR43547:SF2">
    <property type="entry name" value="HYBRID SIGNAL TRANSDUCTION HISTIDINE KINASE C"/>
    <property type="match status" value="1"/>
</dbReference>
<keyword evidence="5" id="KW-0804">Transcription</keyword>
<dbReference type="EC" id="2.7.13.3" evidence="2"/>
<dbReference type="Pfam" id="PF00512">
    <property type="entry name" value="HisKA"/>
    <property type="match status" value="1"/>
</dbReference>
<dbReference type="SUPFAM" id="SSF63829">
    <property type="entry name" value="Calcium-dependent phosphotriesterase"/>
    <property type="match status" value="3"/>
</dbReference>
<dbReference type="InterPro" id="IPR003594">
    <property type="entry name" value="HATPase_dom"/>
</dbReference>
<proteinExistence type="predicted"/>
<dbReference type="GO" id="GO:0003700">
    <property type="term" value="F:DNA-binding transcription factor activity"/>
    <property type="evidence" value="ECO:0007669"/>
    <property type="project" value="InterPro"/>
</dbReference>
<evidence type="ECO:0000256" key="6">
    <source>
        <dbReference type="PROSITE-ProRule" id="PRU00169"/>
    </source>
</evidence>
<dbReference type="Pfam" id="PF07494">
    <property type="entry name" value="Reg_prop"/>
    <property type="match status" value="2"/>
</dbReference>
<keyword evidence="11" id="KW-0808">Transferase</keyword>
<name>A0A5M8P4V2_9BACT</name>
<dbReference type="Pfam" id="PF00072">
    <property type="entry name" value="Response_reg"/>
    <property type="match status" value="1"/>
</dbReference>
<evidence type="ECO:0000256" key="1">
    <source>
        <dbReference type="ARBA" id="ARBA00000085"/>
    </source>
</evidence>
<dbReference type="Gene3D" id="1.10.287.130">
    <property type="match status" value="1"/>
</dbReference>
<dbReference type="SMART" id="SM00448">
    <property type="entry name" value="REC"/>
    <property type="match status" value="1"/>
</dbReference>
<feature type="domain" description="HTH araC/xylS-type" evidence="7">
    <location>
        <begin position="1229"/>
        <end position="1328"/>
    </location>
</feature>
<dbReference type="InterPro" id="IPR036097">
    <property type="entry name" value="HisK_dim/P_sf"/>
</dbReference>
<dbReference type="InterPro" id="IPR011006">
    <property type="entry name" value="CheY-like_superfamily"/>
</dbReference>
<dbReference type="InterPro" id="IPR004358">
    <property type="entry name" value="Sig_transdc_His_kin-like_C"/>
</dbReference>
<dbReference type="InterPro" id="IPR011123">
    <property type="entry name" value="Y_Y_Y"/>
</dbReference>
<comment type="caution">
    <text evidence="11">The sequence shown here is derived from an EMBL/GenBank/DDBJ whole genome shotgun (WGS) entry which is preliminary data.</text>
</comment>
<dbReference type="PROSITE" id="PS50110">
    <property type="entry name" value="RESPONSE_REGULATORY"/>
    <property type="match status" value="1"/>
</dbReference>
<feature type="modified residue" description="4-aspartylphosphate" evidence="6">
    <location>
        <position position="1130"/>
    </location>
</feature>
<dbReference type="Gene3D" id="3.40.50.2300">
    <property type="match status" value="1"/>
</dbReference>
<keyword evidence="11" id="KW-0418">Kinase</keyword>
<keyword evidence="4" id="KW-0805">Transcription regulation</keyword>
<evidence type="ECO:0000259" key="9">
    <source>
        <dbReference type="PROSITE" id="PS50110"/>
    </source>
</evidence>
<dbReference type="InterPro" id="IPR003661">
    <property type="entry name" value="HisK_dim/P_dom"/>
</dbReference>
<sequence>MKKYIIYFLTAFLWFPCKALQSGENYRFRTFSPEGGFLYDGVRSILQDGDGFIWMLMDNELCRFDGYEYKYYYTYFTKLNPEQEWSLYDIAVNSKGRLFINTGNGLYTYNKIQDSFQRIWEERIDAVKIDSKDHIWVLKNYLWHILDMEKHQLQTPSFDSKIKYSLSPVFCLNNEDLYLCSFGNIFRYNYAKNEFSLCFSLPVSDRILHIKAYKGKLWVMVRDGNIYKIDLPTLTIEAQFDFFKANGTMPLRAFYIDKYGHIWIGTLNGLYILDPLTGKYMHYEHSPSDPFSLPNNSIWTIQEDKHKNVWMGAYSGSVCYVNLDEQMPFTTWLPQADGLNHSPVSAFAEDAQSLWIGTEGGGINRMNKQTGRFTYLVHTNDNNSLSHNNVKSIVPDKTGNIWIALYNGGLDCYDPKNHRFKHFKNKPKDKNSLLYNDIRKIVLEGDSGLWIAYQFRKEIISFYSFKSDTFTHYDFSGKSRHYIFDMLRGKNNNLWILSSEKIYLLNVMTKAIKAIPNINGTFMNFQTFCLDDSGNLWLGTIGNGLVKYNSSTSEYTFHNQWMKHNVSSIYNICYDEERNLWLGTNNGLIRYEIANNRFPRYDTKDGVQGQVYYPLASMKGMNGELYFGGTNGFTRVKPEEIKQNTYKSRVIISDFFIHYAPAQAVFESNTKEIVLNYKQENFGFAFSSDNYLVPEKNLFRYRLKGYYDEWIETPASNRNVQYTKVKPGSYSFEVEAANNDGIWSGNIQSVKIVRKPAPWLSAPAYIAYLLICIVITGLIIQRYRERKKLEMQLYLENIEKTKQDEIHRAQMRFFTNISHDFKTPLSLIIASLEKLRMEGLKEYYYRILSRNARRLLSLVNEIMDIRTLDNGKMALKLQETNVYACVKEIAADFRDYAEQRDLEFNLYCEPGFPASLNLDKTVVEKIIMNLLNNSFRFTDKGGRISIELYSDKQHFQSSFVNQYTTTGDEGSENNCVIAIRDTGSGIAKDALPQVFKRFYKSETSNTDVYSSTGIGLSLVKSLVFLHQGSIMIFSEEGKGTDIAVCLPLEPIETQNAELLADENYPLTAKEPTATFIQNEKKRILLVEDNEDLRKLLSDFLAADYKVVAASDGMEAEEILSDQLIDIVLSDIMMPRKDGIELCAEIKENIETSHIPVILLTAKTGIENKIEGVDSGADVYLEKPVDLNLLKLSIRNLFNHQQQIKEYYAKHYYSDNNTVASNERDHKFIQDFVRTIENNMTQPVLDVSFIASELSMSRSKLYRKIKAMTGMSIVEFILKRRLLKAANLMIEKDLSMREIMDDVGIESHSYFTNAFKKEFGETPSAFVSSHKKMKE</sequence>
<dbReference type="SUPFAM" id="SSF52172">
    <property type="entry name" value="CheY-like"/>
    <property type="match status" value="1"/>
</dbReference>
<keyword evidence="3 6" id="KW-0597">Phosphoprotein</keyword>
<dbReference type="Proteomes" id="UP000324575">
    <property type="component" value="Unassembled WGS sequence"/>
</dbReference>
<dbReference type="InterPro" id="IPR036890">
    <property type="entry name" value="HATPase_C_sf"/>
</dbReference>
<dbReference type="CDD" id="cd17574">
    <property type="entry name" value="REC_OmpR"/>
    <property type="match status" value="1"/>
</dbReference>
<dbReference type="SUPFAM" id="SSF47384">
    <property type="entry name" value="Homodimeric domain of signal transducing histidine kinase"/>
    <property type="match status" value="1"/>
</dbReference>
<evidence type="ECO:0000259" key="8">
    <source>
        <dbReference type="PROSITE" id="PS50109"/>
    </source>
</evidence>
<dbReference type="SMART" id="SM00342">
    <property type="entry name" value="HTH_ARAC"/>
    <property type="match status" value="1"/>
</dbReference>
<evidence type="ECO:0000259" key="7">
    <source>
        <dbReference type="PROSITE" id="PS01124"/>
    </source>
</evidence>
<dbReference type="Pfam" id="PF12833">
    <property type="entry name" value="HTH_18"/>
    <property type="match status" value="1"/>
</dbReference>
<dbReference type="PANTHER" id="PTHR43547">
    <property type="entry name" value="TWO-COMPONENT HISTIDINE KINASE"/>
    <property type="match status" value="1"/>
</dbReference>
<dbReference type="SUPFAM" id="SSF55874">
    <property type="entry name" value="ATPase domain of HSP90 chaperone/DNA topoisomerase II/histidine kinase"/>
    <property type="match status" value="1"/>
</dbReference>
<dbReference type="SUPFAM" id="SSF46689">
    <property type="entry name" value="Homeodomain-like"/>
    <property type="match status" value="1"/>
</dbReference>
<dbReference type="InterPro" id="IPR001789">
    <property type="entry name" value="Sig_transdc_resp-reg_receiver"/>
</dbReference>
<dbReference type="GO" id="GO:0043565">
    <property type="term" value="F:sequence-specific DNA binding"/>
    <property type="evidence" value="ECO:0007669"/>
    <property type="project" value="InterPro"/>
</dbReference>
<dbReference type="InterPro" id="IPR013783">
    <property type="entry name" value="Ig-like_fold"/>
</dbReference>
<dbReference type="PRINTS" id="PR00344">
    <property type="entry name" value="BCTRLSENSOR"/>
</dbReference>
<dbReference type="InterPro" id="IPR015943">
    <property type="entry name" value="WD40/YVTN_repeat-like_dom_sf"/>
</dbReference>
<dbReference type="Gene3D" id="3.30.565.10">
    <property type="entry name" value="Histidine kinase-like ATPase, C-terminal domain"/>
    <property type="match status" value="1"/>
</dbReference>
<evidence type="ECO:0000256" key="5">
    <source>
        <dbReference type="ARBA" id="ARBA00023163"/>
    </source>
</evidence>
<accession>A0A5M8P4V2</accession>
<reference evidence="11 12" key="1">
    <citation type="submission" date="2019-03" db="EMBL/GenBank/DDBJ databases">
        <title>Single cell metagenomics reveals metabolic interactions within the superorganism composed of flagellate Streblomastix strix and complex community of Bacteroidetes bacteria on its surface.</title>
        <authorList>
            <person name="Treitli S.C."/>
            <person name="Kolisko M."/>
            <person name="Husnik F."/>
            <person name="Keeling P."/>
            <person name="Hampl V."/>
        </authorList>
    </citation>
    <scope>NUCLEOTIDE SEQUENCE [LARGE SCALE GENOMIC DNA]</scope>
    <source>
        <strain evidence="11">St1</strain>
    </source>
</reference>
<dbReference type="PROSITE" id="PS01124">
    <property type="entry name" value="HTH_ARAC_FAMILY_2"/>
    <property type="match status" value="1"/>
</dbReference>
<organism evidence="11 12">
    <name type="scientific">Candidatus Ordinivivax streblomastigis</name>
    <dbReference type="NCBI Taxonomy" id="2540710"/>
    <lineage>
        <taxon>Bacteria</taxon>
        <taxon>Pseudomonadati</taxon>
        <taxon>Bacteroidota</taxon>
        <taxon>Bacteroidia</taxon>
        <taxon>Bacteroidales</taxon>
        <taxon>Candidatus Ordinivivax</taxon>
    </lineage>
</organism>
<dbReference type="Pfam" id="PF02518">
    <property type="entry name" value="HATPase_c"/>
    <property type="match status" value="1"/>
</dbReference>
<dbReference type="InterPro" id="IPR018060">
    <property type="entry name" value="HTH_AraC"/>
</dbReference>
<dbReference type="PROSITE" id="PS50109">
    <property type="entry name" value="HIS_KIN"/>
    <property type="match status" value="1"/>
</dbReference>
<evidence type="ECO:0000313" key="12">
    <source>
        <dbReference type="Proteomes" id="UP000324575"/>
    </source>
</evidence>
<dbReference type="Pfam" id="PF07495">
    <property type="entry name" value="Y_Y_Y"/>
    <property type="match status" value="1"/>
</dbReference>
<dbReference type="CDD" id="cd00082">
    <property type="entry name" value="HisKA"/>
    <property type="match status" value="1"/>
</dbReference>
<dbReference type="Gene3D" id="1.10.10.60">
    <property type="entry name" value="Homeodomain-like"/>
    <property type="match status" value="2"/>
</dbReference>
<evidence type="ECO:0000313" key="10">
    <source>
        <dbReference type="EMBL" id="KAA6303216.1"/>
    </source>
</evidence>
<evidence type="ECO:0000256" key="3">
    <source>
        <dbReference type="ARBA" id="ARBA00022553"/>
    </source>
</evidence>
<evidence type="ECO:0000313" key="11">
    <source>
        <dbReference type="EMBL" id="KAA6303431.1"/>
    </source>
</evidence>
<dbReference type="InterPro" id="IPR005467">
    <property type="entry name" value="His_kinase_dom"/>
</dbReference>
<feature type="domain" description="Response regulatory" evidence="9">
    <location>
        <begin position="1082"/>
        <end position="1197"/>
    </location>
</feature>
<feature type="domain" description="Histidine kinase" evidence="8">
    <location>
        <begin position="816"/>
        <end position="1050"/>
    </location>
</feature>
<dbReference type="SMART" id="SM00387">
    <property type="entry name" value="HATPase_c"/>
    <property type="match status" value="1"/>
</dbReference>
<gene>
    <name evidence="10" type="ORF">EZS26_000376</name>
    <name evidence="11" type="ORF">EZS26_000591</name>
</gene>
<dbReference type="GO" id="GO:0000155">
    <property type="term" value="F:phosphorelay sensor kinase activity"/>
    <property type="evidence" value="ECO:0007669"/>
    <property type="project" value="InterPro"/>
</dbReference>
<comment type="catalytic activity">
    <reaction evidence="1">
        <text>ATP + protein L-histidine = ADP + protein N-phospho-L-histidine.</text>
        <dbReference type="EC" id="2.7.13.3"/>
    </reaction>
</comment>
<dbReference type="SMART" id="SM00388">
    <property type="entry name" value="HisKA"/>
    <property type="match status" value="1"/>
</dbReference>
<protein>
    <recommendedName>
        <fullName evidence="2">histidine kinase</fullName>
        <ecNumber evidence="2">2.7.13.3</ecNumber>
    </recommendedName>
</protein>
<dbReference type="Gene3D" id="2.60.40.10">
    <property type="entry name" value="Immunoglobulins"/>
    <property type="match status" value="1"/>
</dbReference>
<evidence type="ECO:0000256" key="2">
    <source>
        <dbReference type="ARBA" id="ARBA00012438"/>
    </source>
</evidence>
<dbReference type="Gene3D" id="2.130.10.10">
    <property type="entry name" value="YVTN repeat-like/Quinoprotein amine dehydrogenase"/>
    <property type="match status" value="2"/>
</dbReference>
<dbReference type="EMBL" id="SNRX01000002">
    <property type="protein sequence ID" value="KAA6303431.1"/>
    <property type="molecule type" value="Genomic_DNA"/>
</dbReference>
<dbReference type="InterPro" id="IPR009057">
    <property type="entry name" value="Homeodomain-like_sf"/>
</dbReference>
<dbReference type="InterPro" id="IPR011110">
    <property type="entry name" value="Reg_prop"/>
</dbReference>
<dbReference type="EMBL" id="SNRX01000002">
    <property type="protein sequence ID" value="KAA6303216.1"/>
    <property type="molecule type" value="Genomic_DNA"/>
</dbReference>